<sequence>MRYLLVVPRIVNNIGDWYWFPTGISYIAASLKTAGFDVKILNLNHTEGNLCDIIRQSVDRYGADALLTGGLTGQYGAIRAVIESAKKIKKGIVTIVGGGIITSAPEHAMRALEYVDYGVIGEGEIISCELCAALEKGSGIHGIPGIIYKNHGRYVITEGAPSVINLDKLPFPDYRGVGLNNLLNMAPNCVGMGGERVIPITTSRSCPFHCTFCFHPSGQTYRQRSLDSVFLEIELLKDEFNVKYISIQDELFGFNRERVTEFCQRIKKYNIKWWAQFRVTDVSKSIVAMLKDANCATIALGIESADNSILKSMNKKITIEKSEKALKLIYDSGIGIQGNLIFGDRAETIETAKKTLDWWKKNIHYQLYLAMIVAYPGTRLYDHAVCRGIIPDPVKFIRRSCPVVKLSQMTDSEYSWLVGQILSLPRELKEIPGDYNVVEINWKNARMTLDGACVSCGRQNIWQDVRLFMTGSLMCRKCAGRHTVPIPEEVVMKVAEKLEVLIQKYGEVVFWGIHSYFYAFAKRLAGKVSGELTENIHYVDESEVRHGVEIFGRKIESPEIINQNKINCIVISVAQYSASLKKTIRDAFADVDIILSISDLPLFEDALN</sequence>
<dbReference type="SMART" id="SM00729">
    <property type="entry name" value="Elp3"/>
    <property type="match status" value="1"/>
</dbReference>
<dbReference type="PANTHER" id="PTHR43409:SF7">
    <property type="entry name" value="BLL1977 PROTEIN"/>
    <property type="match status" value="1"/>
</dbReference>
<keyword evidence="5" id="KW-0479">Metal-binding</keyword>
<evidence type="ECO:0000256" key="4">
    <source>
        <dbReference type="ARBA" id="ARBA00022691"/>
    </source>
</evidence>
<dbReference type="SFLD" id="SFLDG01082">
    <property type="entry name" value="B12-binding_domain_containing"/>
    <property type="match status" value="1"/>
</dbReference>
<reference evidence="10" key="1">
    <citation type="submission" date="2019-01" db="EMBL/GenBank/DDBJ databases">
        <authorList>
            <consortium name="Genoscope - CEA"/>
            <person name="William W."/>
        </authorList>
    </citation>
    <scope>NUCLEOTIDE SEQUENCE</scope>
    <source>
        <strain evidence="10">CR-1</strain>
    </source>
</reference>
<dbReference type="PROSITE" id="PS51918">
    <property type="entry name" value="RADICAL_SAM"/>
    <property type="match status" value="1"/>
</dbReference>
<dbReference type="AlphaFoldDB" id="A0A484HFD5"/>
<dbReference type="SFLD" id="SFLDG01123">
    <property type="entry name" value="methyltransferase_(Class_B)"/>
    <property type="match status" value="1"/>
</dbReference>
<dbReference type="GO" id="GO:0051539">
    <property type="term" value="F:4 iron, 4 sulfur cluster binding"/>
    <property type="evidence" value="ECO:0007669"/>
    <property type="project" value="UniProtKB-KW"/>
</dbReference>
<dbReference type="Pfam" id="PF02310">
    <property type="entry name" value="B12-binding"/>
    <property type="match status" value="1"/>
</dbReference>
<accession>A0A484HFD5</accession>
<evidence type="ECO:0000256" key="2">
    <source>
        <dbReference type="ARBA" id="ARBA00022603"/>
    </source>
</evidence>
<dbReference type="EC" id="2.-.-.-" evidence="10"/>
<dbReference type="InterPro" id="IPR034466">
    <property type="entry name" value="Methyltransferase_Class_B"/>
</dbReference>
<evidence type="ECO:0000313" key="10">
    <source>
        <dbReference type="EMBL" id="VEN73918.1"/>
    </source>
</evidence>
<dbReference type="InterPro" id="IPR036724">
    <property type="entry name" value="Cobalamin-bd_sf"/>
</dbReference>
<dbReference type="GO" id="GO:0046872">
    <property type="term" value="F:metal ion binding"/>
    <property type="evidence" value="ECO:0007669"/>
    <property type="project" value="UniProtKB-KW"/>
</dbReference>
<gene>
    <name evidence="10" type="primary">miaB</name>
    <name evidence="10" type="ORF">EPICR_20389</name>
</gene>
<evidence type="ECO:0000256" key="3">
    <source>
        <dbReference type="ARBA" id="ARBA00022679"/>
    </source>
</evidence>
<dbReference type="SUPFAM" id="SSF52242">
    <property type="entry name" value="Cobalamin (vitamin B12)-binding domain"/>
    <property type="match status" value="1"/>
</dbReference>
<dbReference type="InterPro" id="IPR007197">
    <property type="entry name" value="rSAM"/>
</dbReference>
<dbReference type="SUPFAM" id="SSF102114">
    <property type="entry name" value="Radical SAM enzymes"/>
    <property type="match status" value="1"/>
</dbReference>
<dbReference type="Gene3D" id="3.40.50.280">
    <property type="entry name" value="Cobalamin-binding domain"/>
    <property type="match status" value="1"/>
</dbReference>
<name>A0A484HFD5_9BACT</name>
<keyword evidence="3 10" id="KW-0808">Transferase</keyword>
<protein>
    <submittedName>
        <fullName evidence="10">(Dimethylallyl)adenosine tRNA methylthiotransferase MiaB</fullName>
        <ecNumber evidence="10">2.-.-.-</ecNumber>
    </submittedName>
</protein>
<dbReference type="SFLD" id="SFLDS00029">
    <property type="entry name" value="Radical_SAM"/>
    <property type="match status" value="1"/>
</dbReference>
<comment type="cofactor">
    <cofactor evidence="1">
        <name>[4Fe-4S] cluster</name>
        <dbReference type="ChEBI" id="CHEBI:49883"/>
    </cofactor>
</comment>
<evidence type="ECO:0000256" key="7">
    <source>
        <dbReference type="ARBA" id="ARBA00023014"/>
    </source>
</evidence>
<dbReference type="InterPro" id="IPR006638">
    <property type="entry name" value="Elp3/MiaA/NifB-like_rSAM"/>
</dbReference>
<evidence type="ECO:0000256" key="5">
    <source>
        <dbReference type="ARBA" id="ARBA00022723"/>
    </source>
</evidence>
<dbReference type="InterPro" id="IPR058240">
    <property type="entry name" value="rSAM_sf"/>
</dbReference>
<keyword evidence="7" id="KW-0411">Iron-sulfur</keyword>
<feature type="domain" description="B12-binding" evidence="8">
    <location>
        <begin position="7"/>
        <end position="141"/>
    </location>
</feature>
<keyword evidence="4" id="KW-0949">S-adenosyl-L-methionine</keyword>
<evidence type="ECO:0000259" key="8">
    <source>
        <dbReference type="PROSITE" id="PS51332"/>
    </source>
</evidence>
<dbReference type="Gene3D" id="3.80.30.20">
    <property type="entry name" value="tm_1862 like domain"/>
    <property type="match status" value="1"/>
</dbReference>
<dbReference type="InterPro" id="IPR023404">
    <property type="entry name" value="rSAM_horseshoe"/>
</dbReference>
<feature type="domain" description="Radical SAM core" evidence="9">
    <location>
        <begin position="192"/>
        <end position="412"/>
    </location>
</feature>
<keyword evidence="2" id="KW-0489">Methyltransferase</keyword>
<dbReference type="CDD" id="cd01335">
    <property type="entry name" value="Radical_SAM"/>
    <property type="match status" value="1"/>
</dbReference>
<proteinExistence type="predicted"/>
<dbReference type="GO" id="GO:0016740">
    <property type="term" value="F:transferase activity"/>
    <property type="evidence" value="ECO:0007669"/>
    <property type="project" value="UniProtKB-KW"/>
</dbReference>
<dbReference type="PANTHER" id="PTHR43409">
    <property type="entry name" value="ANAEROBIC MAGNESIUM-PROTOPORPHYRIN IX MONOMETHYL ESTER CYCLASE-RELATED"/>
    <property type="match status" value="1"/>
</dbReference>
<evidence type="ECO:0000256" key="1">
    <source>
        <dbReference type="ARBA" id="ARBA00001966"/>
    </source>
</evidence>
<dbReference type="Pfam" id="PF04055">
    <property type="entry name" value="Radical_SAM"/>
    <property type="match status" value="1"/>
</dbReference>
<dbReference type="InterPro" id="IPR006158">
    <property type="entry name" value="Cobalamin-bd"/>
</dbReference>
<evidence type="ECO:0000259" key="9">
    <source>
        <dbReference type="PROSITE" id="PS51918"/>
    </source>
</evidence>
<organism evidence="10">
    <name type="scientific">uncultured Desulfobacteraceae bacterium</name>
    <dbReference type="NCBI Taxonomy" id="218296"/>
    <lineage>
        <taxon>Bacteria</taxon>
        <taxon>Pseudomonadati</taxon>
        <taxon>Thermodesulfobacteriota</taxon>
        <taxon>Desulfobacteria</taxon>
        <taxon>Desulfobacterales</taxon>
        <taxon>Desulfobacteraceae</taxon>
        <taxon>environmental samples</taxon>
    </lineage>
</organism>
<dbReference type="PROSITE" id="PS51332">
    <property type="entry name" value="B12_BINDING"/>
    <property type="match status" value="1"/>
</dbReference>
<keyword evidence="6" id="KW-0408">Iron</keyword>
<dbReference type="GO" id="GO:0031419">
    <property type="term" value="F:cobalamin binding"/>
    <property type="evidence" value="ECO:0007669"/>
    <property type="project" value="InterPro"/>
</dbReference>
<dbReference type="EMBL" id="CAACVI010000012">
    <property type="protein sequence ID" value="VEN73918.1"/>
    <property type="molecule type" value="Genomic_DNA"/>
</dbReference>
<dbReference type="InterPro" id="IPR051198">
    <property type="entry name" value="BchE-like"/>
</dbReference>
<evidence type="ECO:0000256" key="6">
    <source>
        <dbReference type="ARBA" id="ARBA00023004"/>
    </source>
</evidence>